<dbReference type="InterPro" id="IPR025101">
    <property type="entry name" value="DUF4012"/>
</dbReference>
<proteinExistence type="predicted"/>
<sequence>MAAIVLVLFIGVWVGIRALVAKDALESAEANLSAFRSALGTSEQSTAGMYERLRADTSAASEAVGDPVWMFAELTPVLGSDLRSIRQLAQLLDELVEDGVGPVAVAVDGLTFDVLRPVGGRIAIEPFTRLVSPLAKLASAMHQATLSAADIRPSGLVPPLADAVQQVKDLLAAYSPGISGAAEVLPHVGAMLGEDEPRHYLLMFQNNAEERASGGNPASMALLEVDRGSVKLVQQASSRDFDRPYRSEPLTFAGDWPKLFGAHTSTYVTNITFTPDFPTTAKLAQRMWELEFGRTVDGVVSFDPVALSHLLRATGPLALATGETLTAENAVRFLLNEVYSKYLDPRVQDVVFASAAAEIFDAVVSGAAEPKPLLEQLQPMIAEQRLKVWSSHPKEQAVLQSSPVGNMLPPDNSSRTVVGVYNNDDATSKMSYYMDSTIAVTADRCRPERPTIRVSTTVTNTLDPETAKDLPAFILAGQPRIPFGGDRQWVLLYGPVGAELSGANVDGRPVVFGDGLYPRFNSVPDATGLDDKRPAVSGVMDGRPVAIVSINLGPLESRTVDAVFAGGDDLADEVSVSHTPKVRDVPVTVSERDCG</sequence>
<evidence type="ECO:0000313" key="2">
    <source>
        <dbReference type="Proteomes" id="UP001589896"/>
    </source>
</evidence>
<gene>
    <name evidence="1" type="ORF">ACFFGH_09755</name>
</gene>
<dbReference type="RefSeq" id="WP_386667698.1">
    <property type="nucleotide sequence ID" value="NZ_JBHLTG010000002.1"/>
</dbReference>
<organism evidence="1 2">
    <name type="scientific">Lysobacter korlensis</name>
    <dbReference type="NCBI Taxonomy" id="553636"/>
    <lineage>
        <taxon>Bacteria</taxon>
        <taxon>Pseudomonadati</taxon>
        <taxon>Pseudomonadota</taxon>
        <taxon>Gammaproteobacteria</taxon>
        <taxon>Lysobacterales</taxon>
        <taxon>Lysobacteraceae</taxon>
        <taxon>Lysobacter</taxon>
    </lineage>
</organism>
<dbReference type="Proteomes" id="UP001589896">
    <property type="component" value="Unassembled WGS sequence"/>
</dbReference>
<reference evidence="1 2" key="1">
    <citation type="submission" date="2024-09" db="EMBL/GenBank/DDBJ databases">
        <authorList>
            <person name="Sun Q."/>
            <person name="Mori K."/>
        </authorList>
    </citation>
    <scope>NUCLEOTIDE SEQUENCE [LARGE SCALE GENOMIC DNA]</scope>
    <source>
        <strain evidence="1 2">KCTC 23076</strain>
    </source>
</reference>
<accession>A0ABV6RMB4</accession>
<dbReference type="EMBL" id="JBHLTG010000002">
    <property type="protein sequence ID" value="MFC0678124.1"/>
    <property type="molecule type" value="Genomic_DNA"/>
</dbReference>
<protein>
    <submittedName>
        <fullName evidence="1">DUF4012 domain-containing protein</fullName>
    </submittedName>
</protein>
<evidence type="ECO:0000313" key="1">
    <source>
        <dbReference type="EMBL" id="MFC0678124.1"/>
    </source>
</evidence>
<comment type="caution">
    <text evidence="1">The sequence shown here is derived from an EMBL/GenBank/DDBJ whole genome shotgun (WGS) entry which is preliminary data.</text>
</comment>
<keyword evidence="2" id="KW-1185">Reference proteome</keyword>
<name>A0ABV6RMB4_9GAMM</name>
<dbReference type="Pfam" id="PF13196">
    <property type="entry name" value="DUF4012"/>
    <property type="match status" value="1"/>
</dbReference>